<dbReference type="UniPathway" id="UPA00143"/>
<keyword evidence="6 11" id="KW-0547">Nucleotide-binding</keyword>
<evidence type="ECO:0000256" key="1">
    <source>
        <dbReference type="ARBA" id="ARBA00000488"/>
    </source>
</evidence>
<dbReference type="GO" id="GO:0005524">
    <property type="term" value="F:ATP binding"/>
    <property type="evidence" value="ECO:0007669"/>
    <property type="project" value="UniProtKB-KW"/>
</dbReference>
<sequence>MAHDKKLPEVDLATRMQVDDSVIGTTEIDESLYSRQLYVLGHEAMKRMGASNVLIVGLKGLGVEVAKNIALAGVKSLTLYDPAPVQLADMSSQFFLTPADVGKPRDEVTAPRVAELNQYTPVKVHQSAGLDENLAQFDKYQVVVLTNSPISSQKAIADYCHSKGIYVVIANTFGLFGSLFCDFGDKFTVIDPTGETPLSGIVAGIDEEGLVSALDETRHGLEDGDYVTFSEVEGMEALNGCEPRKITVKGPYTFSIGDVTGLGQYQRGGQYQQVKMPKIINFKNFTSSLKEPEFVMSDFAKFDRPQQLHLGFQALEAFQVAEGRLPKPMDENDAAVVLGAAKKFAQEEKLEIELDEKLLKELSFQATGDLSPMAAFFGGITAQEILKAVSGKFQPIQQWLYFDSLESLPTSTKRSAELCKPIGSRYDGQIAVFGTEYQEKIANLKQFLVGAGAIGCEMLKNWAMMGLGTGPKGKIYVTDMDSIEKSNLNRQFLFRAADVGNMKSDCAARAVQRMNPDLQGHMETFKDRVSADTEHIFNENFWQSLDGVTNALDNVEARTYVDRRCVFFRKPLLESGTLGTKGNTQVVLPHLTESYSSSQDPPEKEFPMCTIRSFPNRIEHTIAWSKEYMFERCFVKAPQTVNLYLTQPNFLEATLKQGGNQKETLETIRNFLTTERPRTFEDCIAWARMLFETEFSNKIQQLLYNFPKDSETSSGTPFWSGPKRAPDALKFDPNNPTHFGFIVAAANLHAFNFNIKSPGTDKDIYLRELENVIVPDFTPDANVKIQADDKEPDPNANTSFDDSDELDKIIASIPSPNTLSGFQLQPVEFEKDDDTNHHIDFITACSNLRAENYKIEPADRHKTKFIAGKIIPAIATTTALVTGLVVLELYKVIDGKTDLEQYKNGFINLALPFFGFSEPIASPKVEYQGPDGKVTLDKIWDRFEVDDITLQELIDYFKAKGLSISMLSSGVSLLYASFFPPAKLKERYAMKLSKLVETISKKPIPSHQKEVIFEIVAEDLAEEDVEVPYIKVRVQ</sequence>
<evidence type="ECO:0000256" key="8">
    <source>
        <dbReference type="ARBA" id="ARBA00022840"/>
    </source>
</evidence>
<dbReference type="OMA" id="GANLHAF"/>
<dbReference type="GO" id="GO:0004839">
    <property type="term" value="F:ubiquitin activating enzyme activity"/>
    <property type="evidence" value="ECO:0007669"/>
    <property type="project" value="UniProtKB-EC"/>
</dbReference>
<dbReference type="GeneID" id="28883731"/>
<evidence type="ECO:0000256" key="5">
    <source>
        <dbReference type="ARBA" id="ARBA00022598"/>
    </source>
</evidence>
<dbReference type="Gene3D" id="2.40.30.180">
    <property type="entry name" value="Ubiquitin-activating enzyme E1, FCCH domain"/>
    <property type="match status" value="1"/>
</dbReference>
<dbReference type="EMBL" id="LSBI01000001">
    <property type="protein sequence ID" value="OAQ95488.1"/>
    <property type="molecule type" value="Genomic_DNA"/>
</dbReference>
<dbReference type="CDD" id="cd01490">
    <property type="entry name" value="Ube1_repeat2"/>
    <property type="match status" value="1"/>
</dbReference>
<evidence type="ECO:0000256" key="10">
    <source>
        <dbReference type="PROSITE-ProRule" id="PRU10132"/>
    </source>
</evidence>
<dbReference type="InterPro" id="IPR032420">
    <property type="entry name" value="E1_4HB"/>
</dbReference>
<organism evidence="13 14">
    <name type="scientific">Purpureocillium lilacinum</name>
    <name type="common">Paecilomyces lilacinus</name>
    <dbReference type="NCBI Taxonomy" id="33203"/>
    <lineage>
        <taxon>Eukaryota</taxon>
        <taxon>Fungi</taxon>
        <taxon>Dikarya</taxon>
        <taxon>Ascomycota</taxon>
        <taxon>Pezizomycotina</taxon>
        <taxon>Sordariomycetes</taxon>
        <taxon>Hypocreomycetidae</taxon>
        <taxon>Hypocreales</taxon>
        <taxon>Ophiocordycipitaceae</taxon>
        <taxon>Purpureocillium</taxon>
    </lineage>
</organism>
<dbReference type="InterPro" id="IPR042302">
    <property type="entry name" value="E1_FCCH_sf"/>
</dbReference>
<dbReference type="Gene3D" id="3.40.50.720">
    <property type="entry name" value="NAD(P)-binding Rossmann-like Domain"/>
    <property type="match status" value="1"/>
</dbReference>
<evidence type="ECO:0000256" key="2">
    <source>
        <dbReference type="ARBA" id="ARBA00004906"/>
    </source>
</evidence>
<dbReference type="InterPro" id="IPR019572">
    <property type="entry name" value="UBA_E1_SCCH"/>
</dbReference>
<name>A0A179I140_PURLI</name>
<dbReference type="FunFam" id="3.50.50.80:FF:000001">
    <property type="entry name" value="ubiquitin-like modifier-activating enzyme 1"/>
    <property type="match status" value="1"/>
</dbReference>
<dbReference type="KEGG" id="plj:28883731"/>
<dbReference type="AlphaFoldDB" id="A0A179I140"/>
<dbReference type="FunFam" id="3.40.50.12550:FF:000001">
    <property type="entry name" value="Ubiquitin-activating enzyme E1 1"/>
    <property type="match status" value="1"/>
</dbReference>
<comment type="caution">
    <text evidence="13">The sequence shown here is derived from an EMBL/GenBank/DDBJ whole genome shotgun (WGS) entry which is preliminary data.</text>
</comment>
<dbReference type="InterPro" id="IPR032418">
    <property type="entry name" value="E1_FCCH"/>
</dbReference>
<evidence type="ECO:0000256" key="4">
    <source>
        <dbReference type="ARBA" id="ARBA00012990"/>
    </source>
</evidence>
<dbReference type="InterPro" id="IPR018075">
    <property type="entry name" value="UBQ-activ_enz_E1"/>
</dbReference>
<gene>
    <name evidence="13" type="ORF">VFPFJ_01598</name>
</gene>
<dbReference type="Pfam" id="PF16191">
    <property type="entry name" value="E1_4HB"/>
    <property type="match status" value="1"/>
</dbReference>
<dbReference type="InterPro" id="IPR042449">
    <property type="entry name" value="Ub-E1_IAD_1"/>
</dbReference>
<dbReference type="Gene3D" id="3.50.50.80">
    <property type="entry name" value="Ubiquitin-activating enzyme E1, inactive adenylation domain, subdomain 1"/>
    <property type="match status" value="1"/>
</dbReference>
<dbReference type="InterPro" id="IPR000011">
    <property type="entry name" value="UBQ/SUMO-activ_enz_E1-like"/>
</dbReference>
<dbReference type="InterPro" id="IPR042063">
    <property type="entry name" value="Ubi_acti_E1_SCCH"/>
</dbReference>
<dbReference type="FunFam" id="1.10.10.2660:FF:000001">
    <property type="entry name" value="Ubiquitin-activating enzyme E1 1"/>
    <property type="match status" value="1"/>
</dbReference>
<feature type="active site" description="Glycyl thioester intermediate" evidence="10">
    <location>
        <position position="609"/>
    </location>
</feature>
<comment type="similarity">
    <text evidence="3 11">Belongs to the ubiquitin-activating E1 family.</text>
</comment>
<dbReference type="GO" id="GO:0006511">
    <property type="term" value="P:ubiquitin-dependent protein catabolic process"/>
    <property type="evidence" value="ECO:0007669"/>
    <property type="project" value="TreeGrafter"/>
</dbReference>
<dbReference type="NCBIfam" id="TIGR01408">
    <property type="entry name" value="Ube1"/>
    <property type="match status" value="1"/>
</dbReference>
<dbReference type="PANTHER" id="PTHR10953">
    <property type="entry name" value="UBIQUITIN-ACTIVATING ENZYME E1"/>
    <property type="match status" value="1"/>
</dbReference>
<dbReference type="Proteomes" id="UP000078340">
    <property type="component" value="Unassembled WGS sequence"/>
</dbReference>
<dbReference type="SUPFAM" id="SSF69572">
    <property type="entry name" value="Activating enzymes of the ubiquitin-like proteins"/>
    <property type="match status" value="2"/>
</dbReference>
<evidence type="ECO:0000256" key="9">
    <source>
        <dbReference type="ARBA" id="ARBA00073786"/>
    </source>
</evidence>
<keyword evidence="8 11" id="KW-0067">ATP-binding</keyword>
<evidence type="ECO:0000259" key="12">
    <source>
        <dbReference type="SMART" id="SM00985"/>
    </source>
</evidence>
<evidence type="ECO:0000256" key="3">
    <source>
        <dbReference type="ARBA" id="ARBA00005673"/>
    </source>
</evidence>
<dbReference type="InterPro" id="IPR033127">
    <property type="entry name" value="UBQ-activ_enz_E1_Cys_AS"/>
</dbReference>
<proteinExistence type="inferred from homology"/>
<evidence type="ECO:0000313" key="14">
    <source>
        <dbReference type="Proteomes" id="UP000078340"/>
    </source>
</evidence>
<dbReference type="GO" id="GO:0005737">
    <property type="term" value="C:cytoplasm"/>
    <property type="evidence" value="ECO:0007669"/>
    <property type="project" value="TreeGrafter"/>
</dbReference>
<dbReference type="Gene3D" id="3.40.50.12550">
    <property type="entry name" value="Ubiquitin-activating enzyme E1, inactive adenylation domain, subdomain 2"/>
    <property type="match status" value="1"/>
</dbReference>
<dbReference type="FunFam" id="3.40.50.720:FF:000015">
    <property type="entry name" value="Ubiquitin-activating enzyme E1 1"/>
    <property type="match status" value="1"/>
</dbReference>
<dbReference type="Gene3D" id="3.10.290.60">
    <property type="entry name" value="Ubiquitin-activating enzyme E1, UFD domain"/>
    <property type="match status" value="1"/>
</dbReference>
<dbReference type="PRINTS" id="PR01849">
    <property type="entry name" value="UBIQUITINACT"/>
</dbReference>
<evidence type="ECO:0000256" key="6">
    <source>
        <dbReference type="ARBA" id="ARBA00022741"/>
    </source>
</evidence>
<dbReference type="Pfam" id="PF16190">
    <property type="entry name" value="E1_FCCH"/>
    <property type="match status" value="1"/>
</dbReference>
<dbReference type="EC" id="6.2.1.45" evidence="4"/>
<comment type="catalytic activity">
    <reaction evidence="1">
        <text>ATP + ubiquitin + [E1 ubiquitin-activating enzyme]-L-cysteine = AMP + diphosphate + S-ubiquitinyl-[E1 ubiquitin-activating enzyme]-L-cysteine.</text>
        <dbReference type="EC" id="6.2.1.45"/>
    </reaction>
</comment>
<dbReference type="FunFam" id="2.40.30.180:FF:000001">
    <property type="entry name" value="ubiquitin-like modifier-activating enzyme 1"/>
    <property type="match status" value="1"/>
</dbReference>
<evidence type="ECO:0000256" key="7">
    <source>
        <dbReference type="ARBA" id="ARBA00022786"/>
    </source>
</evidence>
<dbReference type="InterPro" id="IPR038252">
    <property type="entry name" value="UBA_E1_C_sf"/>
</dbReference>
<keyword evidence="7 11" id="KW-0833">Ubl conjugation pathway</keyword>
<reference evidence="13 14" key="1">
    <citation type="submission" date="2016-02" db="EMBL/GenBank/DDBJ databases">
        <title>Biosynthesis of antibiotic leucinostatins and their inhibition on Phytophthora in bio-control Purpureocillium lilacinum.</title>
        <authorList>
            <person name="Wang G."/>
            <person name="Liu Z."/>
            <person name="Lin R."/>
            <person name="Li E."/>
            <person name="Mao Z."/>
            <person name="Ling J."/>
            <person name="Yin W."/>
            <person name="Xie B."/>
        </authorList>
    </citation>
    <scope>NUCLEOTIDE SEQUENCE [LARGE SCALE GENOMIC DNA]</scope>
    <source>
        <strain evidence="13">PLFJ-1</strain>
    </source>
</reference>
<accession>A0A179I140</accession>
<dbReference type="CDD" id="cd01491">
    <property type="entry name" value="Ube1_repeat1"/>
    <property type="match status" value="1"/>
</dbReference>
<dbReference type="Gene3D" id="1.10.10.2660">
    <property type="entry name" value="Ubiquitin-activating enzyme E1, SCCH domain"/>
    <property type="match status" value="1"/>
</dbReference>
<dbReference type="Pfam" id="PF00899">
    <property type="entry name" value="ThiF"/>
    <property type="match status" value="1"/>
</dbReference>
<dbReference type="GO" id="GO:0006974">
    <property type="term" value="P:DNA damage response"/>
    <property type="evidence" value="ECO:0007669"/>
    <property type="project" value="TreeGrafter"/>
</dbReference>
<dbReference type="PANTHER" id="PTHR10953:SF4">
    <property type="entry name" value="UBIQUITIN-ACTIVATING ENZYME E1 C-TERMINAL DOMAIN-CONTAINING PROTEIN"/>
    <property type="match status" value="1"/>
</dbReference>
<dbReference type="Pfam" id="PF10585">
    <property type="entry name" value="UBA_E1_SCCH"/>
    <property type="match status" value="1"/>
</dbReference>
<dbReference type="InterPro" id="IPR000594">
    <property type="entry name" value="ThiF_NAD_FAD-bd"/>
</dbReference>
<dbReference type="Pfam" id="PF09358">
    <property type="entry name" value="E1_UFD"/>
    <property type="match status" value="1"/>
</dbReference>
<dbReference type="InterPro" id="IPR018965">
    <property type="entry name" value="Ub-activating_enz_E1_C"/>
</dbReference>
<dbReference type="PROSITE" id="PS00865">
    <property type="entry name" value="UBIQUITIN_ACTIVAT_2"/>
    <property type="match status" value="1"/>
</dbReference>
<dbReference type="STRING" id="33203.A0A179I140"/>
<protein>
    <recommendedName>
        <fullName evidence="9">Ubiquitin-activating enzyme E1 1</fullName>
        <ecNumber evidence="4">6.2.1.45</ecNumber>
    </recommendedName>
</protein>
<dbReference type="GO" id="GO:0005634">
    <property type="term" value="C:nucleus"/>
    <property type="evidence" value="ECO:0007669"/>
    <property type="project" value="TreeGrafter"/>
</dbReference>
<dbReference type="InterPro" id="IPR035985">
    <property type="entry name" value="Ubiquitin-activating_enz"/>
</dbReference>
<dbReference type="SMART" id="SM00985">
    <property type="entry name" value="UBA_e1_C"/>
    <property type="match status" value="1"/>
</dbReference>
<evidence type="ECO:0000256" key="11">
    <source>
        <dbReference type="RuleBase" id="RU000519"/>
    </source>
</evidence>
<dbReference type="FunFam" id="3.10.290.60:FF:000002">
    <property type="entry name" value="Ubiquitin-like modifier-activating enzyme 1"/>
    <property type="match status" value="1"/>
</dbReference>
<feature type="domain" description="Ubiquitin-activating enzyme E1 C-terminal" evidence="12">
    <location>
        <begin position="902"/>
        <end position="1030"/>
    </location>
</feature>
<evidence type="ECO:0000313" key="13">
    <source>
        <dbReference type="EMBL" id="OAQ95488.1"/>
    </source>
</evidence>
<comment type="pathway">
    <text evidence="2">Protein modification; protein ubiquitination.</text>
</comment>
<keyword evidence="5 11" id="KW-0436">Ligase</keyword>
<dbReference type="InterPro" id="IPR045886">
    <property type="entry name" value="ThiF/MoeB/HesA"/>
</dbReference>